<dbReference type="Proteomes" id="UP000030765">
    <property type="component" value="Unassembled WGS sequence"/>
</dbReference>
<proteinExistence type="predicted"/>
<reference evidence="1 3" key="1">
    <citation type="journal article" date="2014" name="BMC Genomics">
        <title>Genome sequence of Anopheles sinensis provides insight into genetics basis of mosquito competence for malaria parasites.</title>
        <authorList>
            <person name="Zhou D."/>
            <person name="Zhang D."/>
            <person name="Ding G."/>
            <person name="Shi L."/>
            <person name="Hou Q."/>
            <person name="Ye Y."/>
            <person name="Xu Y."/>
            <person name="Zhou H."/>
            <person name="Xiong C."/>
            <person name="Li S."/>
            <person name="Yu J."/>
            <person name="Hong S."/>
            <person name="Yu X."/>
            <person name="Zou P."/>
            <person name="Chen C."/>
            <person name="Chang X."/>
            <person name="Wang W."/>
            <person name="Lv Y."/>
            <person name="Sun Y."/>
            <person name="Ma L."/>
            <person name="Shen B."/>
            <person name="Zhu C."/>
        </authorList>
    </citation>
    <scope>NUCLEOTIDE SEQUENCE [LARGE SCALE GENOMIC DNA]</scope>
</reference>
<dbReference type="EMBL" id="ATLV01004135">
    <property type="status" value="NOT_ANNOTATED_CDS"/>
    <property type="molecule type" value="Genomic_DNA"/>
</dbReference>
<evidence type="ECO:0000313" key="3">
    <source>
        <dbReference type="Proteomes" id="UP000030765"/>
    </source>
</evidence>
<dbReference type="AlphaFoldDB" id="A0A084VAP7"/>
<organism evidence="1">
    <name type="scientific">Anopheles sinensis</name>
    <name type="common">Mosquito</name>
    <dbReference type="NCBI Taxonomy" id="74873"/>
    <lineage>
        <taxon>Eukaryota</taxon>
        <taxon>Metazoa</taxon>
        <taxon>Ecdysozoa</taxon>
        <taxon>Arthropoda</taxon>
        <taxon>Hexapoda</taxon>
        <taxon>Insecta</taxon>
        <taxon>Pterygota</taxon>
        <taxon>Neoptera</taxon>
        <taxon>Endopterygota</taxon>
        <taxon>Diptera</taxon>
        <taxon>Nematocera</taxon>
        <taxon>Culicoidea</taxon>
        <taxon>Culicidae</taxon>
        <taxon>Anophelinae</taxon>
        <taxon>Anopheles</taxon>
    </lineage>
</organism>
<dbReference type="OrthoDB" id="7730459at2759"/>
<dbReference type="STRING" id="74873.A0A084VAP7"/>
<keyword evidence="3" id="KW-1185">Reference proteome</keyword>
<evidence type="ECO:0000313" key="2">
    <source>
        <dbReference type="EnsemblMetazoa" id="ASIC000861-PA"/>
    </source>
</evidence>
<evidence type="ECO:0000313" key="1">
    <source>
        <dbReference type="EMBL" id="KFB35041.1"/>
    </source>
</evidence>
<dbReference type="EnsemblMetazoa" id="ASIC000861-RA">
    <property type="protein sequence ID" value="ASIC000861-PA"/>
    <property type="gene ID" value="ASIC000861"/>
</dbReference>
<name>A0A084VAP7_ANOSI</name>
<gene>
    <name evidence="1" type="ORF">ZHAS_00000861</name>
</gene>
<dbReference type="EMBL" id="KE524190">
    <property type="protein sequence ID" value="KFB35041.1"/>
    <property type="molecule type" value="Genomic_DNA"/>
</dbReference>
<sequence>MISRVINSSAQTTRRLIALSRCAFGSEVNRRHASYERNLVQSPLGNVDIPMQNVTEYIFEGYEKYADKPAVHILHGRLYFDLNLIKEAKARMIDLAIVR</sequence>
<accession>A0A084VAP7</accession>
<reference evidence="2" key="2">
    <citation type="submission" date="2020-05" db="UniProtKB">
        <authorList>
            <consortium name="EnsemblMetazoa"/>
        </authorList>
    </citation>
    <scope>IDENTIFICATION</scope>
</reference>
<dbReference type="VEuPathDB" id="VectorBase:ASIC000861"/>
<protein>
    <submittedName>
        <fullName evidence="1">AGAP002503-PA-like protein</fullName>
    </submittedName>
</protein>